<organism evidence="1 2">
    <name type="scientific">Nocardioides bruguierae</name>
    <dbReference type="NCBI Taxonomy" id="2945102"/>
    <lineage>
        <taxon>Bacteria</taxon>
        <taxon>Bacillati</taxon>
        <taxon>Actinomycetota</taxon>
        <taxon>Actinomycetes</taxon>
        <taxon>Propionibacteriales</taxon>
        <taxon>Nocardioidaceae</taxon>
        <taxon>Nocardioides</taxon>
    </lineage>
</organism>
<reference evidence="1" key="1">
    <citation type="submission" date="2022-05" db="EMBL/GenBank/DDBJ databases">
        <authorList>
            <person name="Tuo L."/>
        </authorList>
    </citation>
    <scope>NUCLEOTIDE SEQUENCE</scope>
    <source>
        <strain evidence="1">BSK12Z-4</strain>
    </source>
</reference>
<name>A0A9X2IHE9_9ACTN</name>
<dbReference type="AlphaFoldDB" id="A0A9X2IHE9"/>
<evidence type="ECO:0008006" key="3">
    <source>
        <dbReference type="Google" id="ProtNLM"/>
    </source>
</evidence>
<evidence type="ECO:0000313" key="2">
    <source>
        <dbReference type="Proteomes" id="UP001139485"/>
    </source>
</evidence>
<accession>A0A9X2IHE9</accession>
<keyword evidence="2" id="KW-1185">Reference proteome</keyword>
<dbReference type="EMBL" id="JAMOIL010000038">
    <property type="protein sequence ID" value="MCM0622539.1"/>
    <property type="molecule type" value="Genomic_DNA"/>
</dbReference>
<evidence type="ECO:0000313" key="1">
    <source>
        <dbReference type="EMBL" id="MCM0622539.1"/>
    </source>
</evidence>
<dbReference type="SUPFAM" id="SSF88723">
    <property type="entry name" value="PIN domain-like"/>
    <property type="match status" value="1"/>
</dbReference>
<dbReference type="Gene3D" id="3.40.50.1010">
    <property type="entry name" value="5'-nuclease"/>
    <property type="match status" value="1"/>
</dbReference>
<sequence length="189" mass="21117">MPDPLRYTYLDTSALMRKADASASTMVARVQKMQPVLQSIFADETRVFACSELTILEFHSNITTNYRSQALPDCDYKWWLGARADLFQRIGDGQIQVLQTPPKAAEHVMSLVTLATREHGRALHAMDAMHVVIAARWAYDIGARVEILTSDTDFDAALSVTSFNDRVTFANLDVLASTGEGYDKRNQNV</sequence>
<comment type="caution">
    <text evidence="1">The sequence shown here is derived from an EMBL/GenBank/DDBJ whole genome shotgun (WGS) entry which is preliminary data.</text>
</comment>
<proteinExistence type="predicted"/>
<gene>
    <name evidence="1" type="ORF">M8330_19805</name>
</gene>
<dbReference type="RefSeq" id="WP_250828747.1">
    <property type="nucleotide sequence ID" value="NZ_JAMOIL010000038.1"/>
</dbReference>
<protein>
    <recommendedName>
        <fullName evidence="3">PIN domain-containing protein</fullName>
    </recommendedName>
</protein>
<dbReference type="InterPro" id="IPR029060">
    <property type="entry name" value="PIN-like_dom_sf"/>
</dbReference>
<dbReference type="Proteomes" id="UP001139485">
    <property type="component" value="Unassembled WGS sequence"/>
</dbReference>